<feature type="signal peptide" evidence="1">
    <location>
        <begin position="1"/>
        <end position="20"/>
    </location>
</feature>
<keyword evidence="1" id="KW-0732">Signal</keyword>
<accession>A0A454JM37</accession>
<dbReference type="EMBL" id="RFAR01000011">
    <property type="protein sequence ID" value="RMD00995.1"/>
    <property type="molecule type" value="Genomic_DNA"/>
</dbReference>
<dbReference type="RefSeq" id="WP_103523452.1">
    <property type="nucleotide sequence ID" value="NZ_JAIZDC010000002.1"/>
</dbReference>
<reference evidence="2 3" key="1">
    <citation type="submission" date="2018-10" db="EMBL/GenBank/DDBJ databases">
        <title>Draft genome sequence of Aquitalea MWU14-2217 isolated from a wild cranberry bog in Provincetown, Massachusetts.</title>
        <authorList>
            <person name="Ebadzadsahrai G."/>
            <person name="Soby S."/>
        </authorList>
    </citation>
    <scope>NUCLEOTIDE SEQUENCE [LARGE SCALE GENOMIC DNA]</scope>
    <source>
        <strain evidence="2 3">MWU14-2217</strain>
    </source>
</reference>
<evidence type="ECO:0000313" key="3">
    <source>
        <dbReference type="Proteomes" id="UP000274139"/>
    </source>
</evidence>
<name>A0A454JM37_9NEIS</name>
<evidence type="ECO:0000256" key="1">
    <source>
        <dbReference type="SAM" id="SignalP"/>
    </source>
</evidence>
<organism evidence="2 3">
    <name type="scientific">Aquitalea palustris</name>
    <dbReference type="NCBI Taxonomy" id="2480983"/>
    <lineage>
        <taxon>Bacteria</taxon>
        <taxon>Pseudomonadati</taxon>
        <taxon>Pseudomonadota</taxon>
        <taxon>Betaproteobacteria</taxon>
        <taxon>Neisseriales</taxon>
        <taxon>Chromobacteriaceae</taxon>
        <taxon>Aquitalea</taxon>
    </lineage>
</organism>
<feature type="chain" id="PRO_5019060297" evidence="1">
    <location>
        <begin position="21"/>
        <end position="81"/>
    </location>
</feature>
<gene>
    <name evidence="2" type="ORF">EAY64_03745</name>
</gene>
<sequence length="81" mass="8361">MTQAHYLSVSFLLLAGGAYAASLPAAQPPQQAEPAAAVQPVPAGQYQCLDPSGQLHRLLGKYALKCGNPACPQCYPAGPQP</sequence>
<protein>
    <submittedName>
        <fullName evidence="2">Uncharacterized protein</fullName>
    </submittedName>
</protein>
<evidence type="ECO:0000313" key="2">
    <source>
        <dbReference type="EMBL" id="RMD00995.1"/>
    </source>
</evidence>
<dbReference type="Proteomes" id="UP000274139">
    <property type="component" value="Unassembled WGS sequence"/>
</dbReference>
<dbReference type="AlphaFoldDB" id="A0A454JM37"/>
<comment type="caution">
    <text evidence="2">The sequence shown here is derived from an EMBL/GenBank/DDBJ whole genome shotgun (WGS) entry which is preliminary data.</text>
</comment>
<proteinExistence type="predicted"/>
<keyword evidence="3" id="KW-1185">Reference proteome</keyword>